<dbReference type="AlphaFoldDB" id="A0A975RMI5"/>
<protein>
    <submittedName>
        <fullName evidence="1">Uncharacterized protein</fullName>
    </submittedName>
</protein>
<organism evidence="1 2">
    <name type="scientific">Bradyrhizobium sediminis</name>
    <dbReference type="NCBI Taxonomy" id="2840469"/>
    <lineage>
        <taxon>Bacteria</taxon>
        <taxon>Pseudomonadati</taxon>
        <taxon>Pseudomonadota</taxon>
        <taxon>Alphaproteobacteria</taxon>
        <taxon>Hyphomicrobiales</taxon>
        <taxon>Nitrobacteraceae</taxon>
        <taxon>Bradyrhizobium</taxon>
    </lineage>
</organism>
<dbReference type="RefSeq" id="WP_215621348.1">
    <property type="nucleotide sequence ID" value="NZ_CP076134.1"/>
</dbReference>
<reference evidence="1" key="1">
    <citation type="submission" date="2021-06" db="EMBL/GenBank/DDBJ databases">
        <title>Bradyrhizobium sp. S2-20-1 Genome sequencing.</title>
        <authorList>
            <person name="Jin L."/>
        </authorList>
    </citation>
    <scope>NUCLEOTIDE SEQUENCE</scope>
    <source>
        <strain evidence="1">S2-20-1</strain>
    </source>
</reference>
<dbReference type="Proteomes" id="UP000680839">
    <property type="component" value="Chromosome"/>
</dbReference>
<sequence length="82" mass="8551">MTPSPNPSDAAVIKAFAGIPGPLERAPARGGPDAVLAVFLSRAGGGLGEPGIFKDDLFRRYIAPVHGQIFKQSTPTKQGEHV</sequence>
<name>A0A975RMI5_9BRAD</name>
<proteinExistence type="predicted"/>
<dbReference type="EMBL" id="CP076134">
    <property type="protein sequence ID" value="QWG12541.1"/>
    <property type="molecule type" value="Genomic_DNA"/>
</dbReference>
<gene>
    <name evidence="1" type="ORF">KMZ29_23025</name>
</gene>
<evidence type="ECO:0000313" key="1">
    <source>
        <dbReference type="EMBL" id="QWG12541.1"/>
    </source>
</evidence>
<evidence type="ECO:0000313" key="2">
    <source>
        <dbReference type="Proteomes" id="UP000680839"/>
    </source>
</evidence>
<accession>A0A975RMI5</accession>